<dbReference type="EMBL" id="MN739108">
    <property type="protein sequence ID" value="QHS89283.1"/>
    <property type="molecule type" value="Genomic_DNA"/>
</dbReference>
<protein>
    <submittedName>
        <fullName evidence="1">Uncharacterized protein</fullName>
    </submittedName>
</protein>
<sequence>MVDVSSDGRFMKTSFLEKSNSKEKIFRAKDLFNLPANIDWYWHEITLLSYGDDEYTQLKQYTDIEADPNHYPYWQNKNGTDILKKLYFYLVTPTSDYLIQI</sequence>
<evidence type="ECO:0000313" key="1">
    <source>
        <dbReference type="EMBL" id="QHS89283.1"/>
    </source>
</evidence>
<proteinExistence type="predicted"/>
<organism evidence="1">
    <name type="scientific">viral metagenome</name>
    <dbReference type="NCBI Taxonomy" id="1070528"/>
    <lineage>
        <taxon>unclassified sequences</taxon>
        <taxon>metagenomes</taxon>
        <taxon>organismal metagenomes</taxon>
    </lineage>
</organism>
<dbReference type="AlphaFoldDB" id="A0A6C0BD07"/>
<name>A0A6C0BD07_9ZZZZ</name>
<accession>A0A6C0BD07</accession>
<reference evidence="1" key="1">
    <citation type="journal article" date="2020" name="Nature">
        <title>Giant virus diversity and host interactions through global metagenomics.</title>
        <authorList>
            <person name="Schulz F."/>
            <person name="Roux S."/>
            <person name="Paez-Espino D."/>
            <person name="Jungbluth S."/>
            <person name="Walsh D.A."/>
            <person name="Denef V.J."/>
            <person name="McMahon K.D."/>
            <person name="Konstantinidis K.T."/>
            <person name="Eloe-Fadrosh E.A."/>
            <person name="Kyrpides N.C."/>
            <person name="Woyke T."/>
        </authorList>
    </citation>
    <scope>NUCLEOTIDE SEQUENCE</scope>
    <source>
        <strain evidence="1">GVMAG-M-3300010158-60</strain>
    </source>
</reference>